<comment type="caution">
    <text evidence="2">The sequence shown here is derived from an EMBL/GenBank/DDBJ whole genome shotgun (WGS) entry which is preliminary data.</text>
</comment>
<feature type="transmembrane region" description="Helical" evidence="1">
    <location>
        <begin position="58"/>
        <end position="79"/>
    </location>
</feature>
<reference evidence="2 3" key="1">
    <citation type="submission" date="2020-08" db="EMBL/GenBank/DDBJ databases">
        <title>Clostridia isolated from Swiss meat.</title>
        <authorList>
            <person name="Wambui J."/>
            <person name="Stevens M.J.A."/>
            <person name="Stephan R."/>
        </authorList>
    </citation>
    <scope>NUCLEOTIDE SEQUENCE [LARGE SCALE GENOMIC DNA]</scope>
    <source>
        <strain evidence="2 3">CM001</strain>
    </source>
</reference>
<evidence type="ECO:0000313" key="3">
    <source>
        <dbReference type="Proteomes" id="UP000585258"/>
    </source>
</evidence>
<protein>
    <recommendedName>
        <fullName evidence="4">SdpI/YhfL protein family protein</fullName>
    </recommendedName>
</protein>
<gene>
    <name evidence="2" type="ORF">H7E68_00185</name>
</gene>
<dbReference type="AlphaFoldDB" id="A0A7X0VR42"/>
<evidence type="ECO:0008006" key="4">
    <source>
        <dbReference type="Google" id="ProtNLM"/>
    </source>
</evidence>
<feature type="transmembrane region" description="Helical" evidence="1">
    <location>
        <begin position="85"/>
        <end position="103"/>
    </location>
</feature>
<dbReference type="RefSeq" id="WP_185163030.1">
    <property type="nucleotide sequence ID" value="NZ_JACKWY010000001.1"/>
</dbReference>
<organism evidence="2 3">
    <name type="scientific">Clostridium gasigenes</name>
    <dbReference type="NCBI Taxonomy" id="94869"/>
    <lineage>
        <taxon>Bacteria</taxon>
        <taxon>Bacillati</taxon>
        <taxon>Bacillota</taxon>
        <taxon>Clostridia</taxon>
        <taxon>Eubacteriales</taxon>
        <taxon>Clostridiaceae</taxon>
        <taxon>Clostridium</taxon>
    </lineage>
</organism>
<keyword evidence="1" id="KW-0812">Transmembrane</keyword>
<keyword evidence="1" id="KW-0472">Membrane</keyword>
<sequence>MGSMDFTKLIPVIFILIGIMLLGRAYLVRVKKKTSLISGLDAKTLNRVKKVDKLVKDYSNALVLMACACFIAVIFLLYLGIVGKILGLVIIIISSINLSRITLHMDNKLKKKIY</sequence>
<dbReference type="Proteomes" id="UP000585258">
    <property type="component" value="Unassembled WGS sequence"/>
</dbReference>
<evidence type="ECO:0000256" key="1">
    <source>
        <dbReference type="SAM" id="Phobius"/>
    </source>
</evidence>
<keyword evidence="1" id="KW-1133">Transmembrane helix</keyword>
<accession>A0A7X0VR42</accession>
<proteinExistence type="predicted"/>
<feature type="transmembrane region" description="Helical" evidence="1">
    <location>
        <begin position="6"/>
        <end position="27"/>
    </location>
</feature>
<name>A0A7X0VR42_9CLOT</name>
<dbReference type="EMBL" id="JACKWY010000001">
    <property type="protein sequence ID" value="MBB6713146.1"/>
    <property type="molecule type" value="Genomic_DNA"/>
</dbReference>
<evidence type="ECO:0000313" key="2">
    <source>
        <dbReference type="EMBL" id="MBB6713146.1"/>
    </source>
</evidence>